<feature type="region of interest" description="Disordered" evidence="2">
    <location>
        <begin position="360"/>
        <end position="428"/>
    </location>
</feature>
<evidence type="ECO:0000313" key="3">
    <source>
        <dbReference type="EMBL" id="CAH9069141.1"/>
    </source>
</evidence>
<feature type="compositionally biased region" description="Low complexity" evidence="2">
    <location>
        <begin position="363"/>
        <end position="376"/>
    </location>
</feature>
<sequence length="428" mass="47375">MACRRRHGGITRSSTFNDDIFRPSQEEEEGDSFSSSACQSLAAQAIRASAAHRESSAQAQSSFRDRSKGGPTYDYTSMSSTNEGGGFWGVLARKAKAILEDDTMSHQFEPRNMSSPRVSKTSQYHQSFQNSDGSRKTESPAFQKGVDALTSSLNQIGGKIGTAFEERRTTVDNKTVVNNQEMGKLQIRRKVPNNLSEEENQVSGGVCSPWQQIPPQPTQLQMHTTSPEDQLKASRDVAMATAAKAKLLLRELKTVKADLTFAKQRCSQLEEENKMLRDAREKGGNLADDDMIRHQLETLLAEKSRLANENAVYARENRFLREIVEYHQLTMQDVVYLDDEGAIDEVTEVYTPTTLGGVRGVFSSSPTSPASPRSLPDTISSSPVTNFPMMKRSSSVNKFPLPLSPQPTTDVPKLDPPPCFRAEGSKRQ</sequence>
<dbReference type="EMBL" id="CAMAPF010000984">
    <property type="protein sequence ID" value="CAH9134742.1"/>
    <property type="molecule type" value="Genomic_DNA"/>
</dbReference>
<dbReference type="PANTHER" id="PTHR31016:SF20">
    <property type="entry name" value="HEAT-INDUCIBLE TRANSCRIPTION REPRESSOR-RELATED"/>
    <property type="match status" value="1"/>
</dbReference>
<keyword evidence="5" id="KW-1185">Reference proteome</keyword>
<gene>
    <name evidence="3" type="ORF">CEPIT_LOCUS3002</name>
    <name evidence="4" type="ORF">CEPIT_LOCUS33975</name>
</gene>
<accession>A0AAV0C8Z7</accession>
<protein>
    <submittedName>
        <fullName evidence="3">Uncharacterized protein</fullName>
    </submittedName>
</protein>
<dbReference type="EMBL" id="CAMAPF010000015">
    <property type="protein sequence ID" value="CAH9069141.1"/>
    <property type="molecule type" value="Genomic_DNA"/>
</dbReference>
<feature type="compositionally biased region" description="Low complexity" evidence="2">
    <location>
        <begin position="32"/>
        <end position="49"/>
    </location>
</feature>
<feature type="coiled-coil region" evidence="1">
    <location>
        <begin position="252"/>
        <end position="316"/>
    </location>
</feature>
<organism evidence="3 5">
    <name type="scientific">Cuscuta epithymum</name>
    <dbReference type="NCBI Taxonomy" id="186058"/>
    <lineage>
        <taxon>Eukaryota</taxon>
        <taxon>Viridiplantae</taxon>
        <taxon>Streptophyta</taxon>
        <taxon>Embryophyta</taxon>
        <taxon>Tracheophyta</taxon>
        <taxon>Spermatophyta</taxon>
        <taxon>Magnoliopsida</taxon>
        <taxon>eudicotyledons</taxon>
        <taxon>Gunneridae</taxon>
        <taxon>Pentapetalae</taxon>
        <taxon>asterids</taxon>
        <taxon>lamiids</taxon>
        <taxon>Solanales</taxon>
        <taxon>Convolvulaceae</taxon>
        <taxon>Cuscuteae</taxon>
        <taxon>Cuscuta</taxon>
        <taxon>Cuscuta subgen. Cuscuta</taxon>
    </lineage>
</organism>
<feature type="region of interest" description="Disordered" evidence="2">
    <location>
        <begin position="106"/>
        <end position="140"/>
    </location>
</feature>
<dbReference type="AlphaFoldDB" id="A0AAV0C8Z7"/>
<proteinExistence type="predicted"/>
<comment type="caution">
    <text evidence="3">The sequence shown here is derived from an EMBL/GenBank/DDBJ whole genome shotgun (WGS) entry which is preliminary data.</text>
</comment>
<name>A0AAV0C8Z7_9ASTE</name>
<feature type="region of interest" description="Disordered" evidence="2">
    <location>
        <begin position="1"/>
        <end position="79"/>
    </location>
</feature>
<evidence type="ECO:0000313" key="4">
    <source>
        <dbReference type="EMBL" id="CAH9134742.1"/>
    </source>
</evidence>
<evidence type="ECO:0000256" key="1">
    <source>
        <dbReference type="SAM" id="Coils"/>
    </source>
</evidence>
<evidence type="ECO:0000313" key="5">
    <source>
        <dbReference type="Proteomes" id="UP001152523"/>
    </source>
</evidence>
<feature type="compositionally biased region" description="Polar residues" evidence="2">
    <location>
        <begin position="112"/>
        <end position="132"/>
    </location>
</feature>
<reference evidence="3" key="1">
    <citation type="submission" date="2022-07" db="EMBL/GenBank/DDBJ databases">
        <authorList>
            <person name="Macas J."/>
            <person name="Novak P."/>
            <person name="Neumann P."/>
        </authorList>
    </citation>
    <scope>NUCLEOTIDE SEQUENCE</scope>
</reference>
<keyword evidence="1" id="KW-0175">Coiled coil</keyword>
<dbReference type="Proteomes" id="UP001152523">
    <property type="component" value="Unassembled WGS sequence"/>
</dbReference>
<dbReference type="PANTHER" id="PTHR31016">
    <property type="entry name" value="OS04G0228100 PROTEIN"/>
    <property type="match status" value="1"/>
</dbReference>
<evidence type="ECO:0000256" key="2">
    <source>
        <dbReference type="SAM" id="MobiDB-lite"/>
    </source>
</evidence>